<evidence type="ECO:0000256" key="1">
    <source>
        <dbReference type="SAM" id="Phobius"/>
    </source>
</evidence>
<reference evidence="3" key="1">
    <citation type="journal article" date="2019" name="Mol. Biol. Evol.">
        <title>Blast fungal genomes show frequent chromosomal changes, gene gains and losses, and effector gene turnover.</title>
        <authorList>
            <person name="Gomez Luciano L.B."/>
            <person name="Jason Tsai I."/>
            <person name="Chuma I."/>
            <person name="Tosa Y."/>
            <person name="Chen Y.H."/>
            <person name="Li J.Y."/>
            <person name="Li M.Y."/>
            <person name="Jade Lu M.Y."/>
            <person name="Nakayashiki H."/>
            <person name="Li W.H."/>
        </authorList>
    </citation>
    <scope>NUCLEOTIDE SEQUENCE</scope>
    <source>
        <strain evidence="3">NI907</strain>
    </source>
</reference>
<gene>
    <name evidence="3" type="ORF">PgNI_03429</name>
</gene>
<proteinExistence type="predicted"/>
<evidence type="ECO:0000313" key="2">
    <source>
        <dbReference type="Proteomes" id="UP000515153"/>
    </source>
</evidence>
<evidence type="ECO:0000313" key="3">
    <source>
        <dbReference type="RefSeq" id="XP_030985106.1"/>
    </source>
</evidence>
<feature type="transmembrane region" description="Helical" evidence="1">
    <location>
        <begin position="69"/>
        <end position="87"/>
    </location>
</feature>
<name>A0A6P8BDB1_PYRGI</name>
<reference evidence="3" key="2">
    <citation type="submission" date="2019-10" db="EMBL/GenBank/DDBJ databases">
        <authorList>
            <consortium name="NCBI Genome Project"/>
        </authorList>
    </citation>
    <scope>NUCLEOTIDE SEQUENCE</scope>
    <source>
        <strain evidence="3">NI907</strain>
    </source>
</reference>
<keyword evidence="1" id="KW-0472">Membrane</keyword>
<dbReference type="AlphaFoldDB" id="A0A6P8BDB1"/>
<accession>A0A6P8BDB1</accession>
<feature type="non-terminal residue" evidence="3">
    <location>
        <position position="1"/>
    </location>
</feature>
<protein>
    <submittedName>
        <fullName evidence="3">Uncharacterized protein</fullName>
    </submittedName>
</protein>
<keyword evidence="1" id="KW-1133">Transmembrane helix</keyword>
<feature type="transmembrane region" description="Helical" evidence="1">
    <location>
        <begin position="36"/>
        <end position="57"/>
    </location>
</feature>
<dbReference type="KEGG" id="pgri:PgNI_03429"/>
<organism evidence="2 3">
    <name type="scientific">Pyricularia grisea</name>
    <name type="common">Crabgrass-specific blast fungus</name>
    <name type="synonym">Magnaporthe grisea</name>
    <dbReference type="NCBI Taxonomy" id="148305"/>
    <lineage>
        <taxon>Eukaryota</taxon>
        <taxon>Fungi</taxon>
        <taxon>Dikarya</taxon>
        <taxon>Ascomycota</taxon>
        <taxon>Pezizomycotina</taxon>
        <taxon>Sordariomycetes</taxon>
        <taxon>Sordariomycetidae</taxon>
        <taxon>Magnaporthales</taxon>
        <taxon>Pyriculariaceae</taxon>
        <taxon>Pyricularia</taxon>
    </lineage>
</organism>
<sequence length="119" mass="13270">VKKQEILEPTNLIFSFHLSTLRSCLSYPVRCDINHGVLLTCSLIHSLATIIFFSFLPAPMEATVCPGRITGKMATFVFVLRFAAMVSQVGRQGKKSRFALQSDPVKQNQKIRDVCLGCH</sequence>
<dbReference type="GeneID" id="41958394"/>
<reference evidence="3" key="3">
    <citation type="submission" date="2025-08" db="UniProtKB">
        <authorList>
            <consortium name="RefSeq"/>
        </authorList>
    </citation>
    <scope>IDENTIFICATION</scope>
    <source>
        <strain evidence="3">NI907</strain>
    </source>
</reference>
<dbReference type="Proteomes" id="UP000515153">
    <property type="component" value="Unplaced"/>
</dbReference>
<dbReference type="RefSeq" id="XP_030985106.1">
    <property type="nucleotide sequence ID" value="XM_031123484.1"/>
</dbReference>
<keyword evidence="1" id="KW-0812">Transmembrane</keyword>
<keyword evidence="2" id="KW-1185">Reference proteome</keyword>